<organism evidence="3 6">
    <name type="scientific">Helicobacter muridarum</name>
    <dbReference type="NCBI Taxonomy" id="216"/>
    <lineage>
        <taxon>Bacteria</taxon>
        <taxon>Pseudomonadati</taxon>
        <taxon>Campylobacterota</taxon>
        <taxon>Epsilonproteobacteria</taxon>
        <taxon>Campylobacterales</taxon>
        <taxon>Helicobacteraceae</taxon>
        <taxon>Helicobacter</taxon>
    </lineage>
</organism>
<evidence type="ECO:0000313" key="5">
    <source>
        <dbReference type="Proteomes" id="UP000029922"/>
    </source>
</evidence>
<dbReference type="InterPro" id="IPR050563">
    <property type="entry name" value="4-hydroxybenzoyl-CoA_TE"/>
</dbReference>
<dbReference type="InterPro" id="IPR029069">
    <property type="entry name" value="HotDog_dom_sf"/>
</dbReference>
<dbReference type="InterPro" id="IPR006684">
    <property type="entry name" value="YbgC/YbaW"/>
</dbReference>
<dbReference type="AlphaFoldDB" id="A0A377PVG9"/>
<accession>A0A377PVG9</accession>
<name>A0A377PVG9_9HELI</name>
<dbReference type="Gene3D" id="3.10.129.10">
    <property type="entry name" value="Hotdog Thioesterase"/>
    <property type="match status" value="1"/>
</dbReference>
<gene>
    <name evidence="4" type="ORF">LS73_004095</name>
    <name evidence="3" type="ORF">NCTC12714_00399</name>
</gene>
<dbReference type="SUPFAM" id="SSF54637">
    <property type="entry name" value="Thioesterase/thiol ester dehydrase-isomerase"/>
    <property type="match status" value="1"/>
</dbReference>
<dbReference type="PIRSF" id="PIRSF003230">
    <property type="entry name" value="YbgC"/>
    <property type="match status" value="1"/>
</dbReference>
<dbReference type="PANTHER" id="PTHR31793:SF37">
    <property type="entry name" value="ACYL-COA THIOESTER HYDROLASE YBGC"/>
    <property type="match status" value="1"/>
</dbReference>
<dbReference type="STRING" id="216.LS73_05930"/>
<dbReference type="OrthoDB" id="9808429at2"/>
<keyword evidence="2 3" id="KW-0378">Hydrolase</keyword>
<dbReference type="CDD" id="cd00586">
    <property type="entry name" value="4HBT"/>
    <property type="match status" value="1"/>
</dbReference>
<evidence type="ECO:0000256" key="1">
    <source>
        <dbReference type="ARBA" id="ARBA00005953"/>
    </source>
</evidence>
<dbReference type="EC" id="3.1.2.-" evidence="3"/>
<reference evidence="4 5" key="1">
    <citation type="journal article" date="2014" name="Genome Announc.">
        <title>Draft genome sequences of eight enterohepatic helicobacter species isolated from both laboratory and wild rodents.</title>
        <authorList>
            <person name="Sheh A."/>
            <person name="Shen Z."/>
            <person name="Fox J.G."/>
        </authorList>
    </citation>
    <scope>NUCLEOTIDE SEQUENCE [LARGE SCALE GENOMIC DNA]</scope>
    <source>
        <strain evidence="4 5">ST1</strain>
    </source>
</reference>
<dbReference type="EMBL" id="JRPD02000006">
    <property type="protein sequence ID" value="TLE00596.1"/>
    <property type="molecule type" value="Genomic_DNA"/>
</dbReference>
<dbReference type="GO" id="GO:0047617">
    <property type="term" value="F:fatty acyl-CoA hydrolase activity"/>
    <property type="evidence" value="ECO:0007669"/>
    <property type="project" value="TreeGrafter"/>
</dbReference>
<proteinExistence type="inferred from homology"/>
<comment type="similarity">
    <text evidence="1">Belongs to the 4-hydroxybenzoyl-CoA thioesterase family.</text>
</comment>
<keyword evidence="6" id="KW-1185">Reference proteome</keyword>
<dbReference type="Proteomes" id="UP000255139">
    <property type="component" value="Unassembled WGS sequence"/>
</dbReference>
<evidence type="ECO:0000313" key="6">
    <source>
        <dbReference type="Proteomes" id="UP000255139"/>
    </source>
</evidence>
<dbReference type="Pfam" id="PF13279">
    <property type="entry name" value="4HBT_2"/>
    <property type="match status" value="1"/>
</dbReference>
<evidence type="ECO:0000313" key="3">
    <source>
        <dbReference type="EMBL" id="STQ85613.1"/>
    </source>
</evidence>
<reference evidence="3 6" key="2">
    <citation type="submission" date="2018-06" db="EMBL/GenBank/DDBJ databases">
        <authorList>
            <consortium name="Pathogen Informatics"/>
            <person name="Doyle S."/>
        </authorList>
    </citation>
    <scope>NUCLEOTIDE SEQUENCE [LARGE SCALE GENOMIC DNA]</scope>
    <source>
        <strain evidence="3 6">NCTC12714</strain>
    </source>
</reference>
<dbReference type="PANTHER" id="PTHR31793">
    <property type="entry name" value="4-HYDROXYBENZOYL-COA THIOESTERASE FAMILY MEMBER"/>
    <property type="match status" value="1"/>
</dbReference>
<sequence length="143" mass="16636">MKTNLSDYVYYDNTDCGGIMYHANYITICERARSFVFFQNNTFPCADESPTHDGFVMKTMESNFLAPLKLGDYYEVRTKIDSIKNTSLVILHEIYRLRQIGITGDEPLLVFKMKAVMVYIDIKKKPKRIPDSLRSIFMFFQSG</sequence>
<evidence type="ECO:0000313" key="4">
    <source>
        <dbReference type="EMBL" id="TLE00596.1"/>
    </source>
</evidence>
<dbReference type="Proteomes" id="UP000029922">
    <property type="component" value="Unassembled WGS sequence"/>
</dbReference>
<evidence type="ECO:0000256" key="2">
    <source>
        <dbReference type="ARBA" id="ARBA00022801"/>
    </source>
</evidence>
<dbReference type="EMBL" id="UGJE01000002">
    <property type="protein sequence ID" value="STQ85613.1"/>
    <property type="molecule type" value="Genomic_DNA"/>
</dbReference>
<protein>
    <submittedName>
        <fullName evidence="3">4-hydroxybenzoyl-CoA thioesterase</fullName>
        <ecNumber evidence="3">3.1.2.-</ecNumber>
    </submittedName>
    <submittedName>
        <fullName evidence="4">Acyl-CoA thioesterase</fullName>
    </submittedName>
</protein>
<dbReference type="RefSeq" id="WP_104692299.1">
    <property type="nucleotide sequence ID" value="NZ_FZML01000002.1"/>
</dbReference>